<protein>
    <recommendedName>
        <fullName evidence="2">Protein kinase domain-containing protein</fullName>
    </recommendedName>
</protein>
<reference evidence="3" key="1">
    <citation type="journal article" date="2020" name="bioRxiv">
        <title>Comparative genomics of Chlamydomonas.</title>
        <authorList>
            <person name="Craig R.J."/>
            <person name="Hasan A.R."/>
            <person name="Ness R.W."/>
            <person name="Keightley P.D."/>
        </authorList>
    </citation>
    <scope>NUCLEOTIDE SEQUENCE</scope>
    <source>
        <strain evidence="3">CCAP 11/70</strain>
    </source>
</reference>
<dbReference type="InterPro" id="IPR051681">
    <property type="entry name" value="Ser/Thr_Kinases-Pseudokinases"/>
</dbReference>
<keyword evidence="4" id="KW-1185">Reference proteome</keyword>
<accession>A0A836C7H3</accession>
<evidence type="ECO:0000256" key="1">
    <source>
        <dbReference type="SAM" id="MobiDB-lite"/>
    </source>
</evidence>
<dbReference type="OrthoDB" id="4062651at2759"/>
<dbReference type="PANTHER" id="PTHR44329:SF214">
    <property type="entry name" value="PROTEIN KINASE DOMAIN-CONTAINING PROTEIN"/>
    <property type="match status" value="1"/>
</dbReference>
<dbReference type="AlphaFoldDB" id="A0A836C7H3"/>
<comment type="caution">
    <text evidence="3">The sequence shown here is derived from an EMBL/GenBank/DDBJ whole genome shotgun (WGS) entry which is preliminary data.</text>
</comment>
<evidence type="ECO:0000313" key="4">
    <source>
        <dbReference type="Proteomes" id="UP000612055"/>
    </source>
</evidence>
<feature type="compositionally biased region" description="Low complexity" evidence="1">
    <location>
        <begin position="618"/>
        <end position="655"/>
    </location>
</feature>
<dbReference type="PROSITE" id="PS00108">
    <property type="entry name" value="PROTEIN_KINASE_ST"/>
    <property type="match status" value="1"/>
</dbReference>
<dbReference type="InterPro" id="IPR000719">
    <property type="entry name" value="Prot_kinase_dom"/>
</dbReference>
<organism evidence="3 4">
    <name type="scientific">Edaphochlamys debaryana</name>
    <dbReference type="NCBI Taxonomy" id="47281"/>
    <lineage>
        <taxon>Eukaryota</taxon>
        <taxon>Viridiplantae</taxon>
        <taxon>Chlorophyta</taxon>
        <taxon>core chlorophytes</taxon>
        <taxon>Chlorophyceae</taxon>
        <taxon>CS clade</taxon>
        <taxon>Chlamydomonadales</taxon>
        <taxon>Chlamydomonadales incertae sedis</taxon>
        <taxon>Edaphochlamys</taxon>
    </lineage>
</organism>
<dbReference type="GO" id="GO:0005524">
    <property type="term" value="F:ATP binding"/>
    <property type="evidence" value="ECO:0007669"/>
    <property type="project" value="InterPro"/>
</dbReference>
<feature type="compositionally biased region" description="Low complexity" evidence="1">
    <location>
        <begin position="349"/>
        <end position="361"/>
    </location>
</feature>
<dbReference type="SUPFAM" id="SSF56112">
    <property type="entry name" value="Protein kinase-like (PK-like)"/>
    <property type="match status" value="1"/>
</dbReference>
<dbReference type="Gene3D" id="3.30.200.20">
    <property type="entry name" value="Phosphorylase Kinase, domain 1"/>
    <property type="match status" value="1"/>
</dbReference>
<name>A0A836C7H3_9CHLO</name>
<dbReference type="SMART" id="SM00220">
    <property type="entry name" value="S_TKc"/>
    <property type="match status" value="1"/>
</dbReference>
<feature type="domain" description="Protein kinase" evidence="2">
    <location>
        <begin position="445"/>
        <end position="918"/>
    </location>
</feature>
<sequence>MRWATTAVTGQKTLSVKSGEDAWAGLARDAPPDFALLTGPKGGCSSLAVLPLCGGSKCPGALLLGHTQPLGPLLNQSWLTTLLPLVSLYVMESYLVRNLNIIEKVVEAVSLNSLAYAVTAELGEIFEWCHKDDVEARLVVLSPEGDTATVYCKVSAAQLYDDRTSMRSGLSSSVTARSGTHGLLEEGLLGTHMSLENTLTKRCLTGRQRLLFVADVMQALKLYGEPWKDIFFDSAAVLTPCWVLAAPLVQDSRKLGALLWLASCRVNSDVLMRTASTCASPIIHAVTRCTAIHQAGYPNATTLAAGTTTPLLADSAYSKGGATGLSQYGASGVGGGGGGGGGGAGGGLSSFTQLSSRQSSTVSRGRTGRLAGAQDDGIRGSTDDAALGEGDGTRGAQSVPDIPVKYVLRHSPSTSALMRMYKSTIAQRAPGVDDDRSTAGSIHEIRILSKAGEGAFGSVYVGRWRNIVVAVKIIKDTSGTRSLKTAWELAVNKSLSHPSIVTVHAILTDVHLQKTSTRVLRFVPAAALEAQQQAAALAAAGGSNGQPGSGTGISGYGISGYGASGYGASGYGASGYGPSTAAAGGAAAGAAPGTPGGSRPSPDQGGATVGSGQLPTRGASGAMAPAAGAQGPTSAGGACAPGNTAAPAGAGAPAAGAGGGAAPPTFSRTSTGSNAGAANATSAALLKPTKPLTPKVHAILMEYCNLGGLHKYIDNRMFFKDRTMPDKANEAARASAPLPPESLHMDFILATLSEVASALQYLHAQGFVHCDLKPENVLLKEANNRRGFTAKLADFGLSELRSADGQVVGDLGGTVTHVAPESVLHRQVSSLSDQYAFGILMWELYTGQQPYRALLSHISKREDRHRALLARVVHEGLRPVFPPGVPQDYWSLAVQCWSAEPSARPTTSEVLQALEAMYGKYASPPPQGTDALQTPA</sequence>
<dbReference type="InterPro" id="IPR011009">
    <property type="entry name" value="Kinase-like_dom_sf"/>
</dbReference>
<dbReference type="Pfam" id="PF07714">
    <property type="entry name" value="PK_Tyr_Ser-Thr"/>
    <property type="match status" value="2"/>
</dbReference>
<evidence type="ECO:0000313" key="3">
    <source>
        <dbReference type="EMBL" id="KAG2502014.1"/>
    </source>
</evidence>
<feature type="compositionally biased region" description="Gly residues" evidence="1">
    <location>
        <begin position="339"/>
        <end position="348"/>
    </location>
</feature>
<dbReference type="Gene3D" id="1.10.510.10">
    <property type="entry name" value="Transferase(Phosphotransferase) domain 1"/>
    <property type="match status" value="1"/>
</dbReference>
<feature type="region of interest" description="Disordered" evidence="1">
    <location>
        <begin position="339"/>
        <end position="398"/>
    </location>
</feature>
<feature type="region of interest" description="Disordered" evidence="1">
    <location>
        <begin position="582"/>
        <end position="674"/>
    </location>
</feature>
<dbReference type="PROSITE" id="PS50011">
    <property type="entry name" value="PROTEIN_KINASE_DOM"/>
    <property type="match status" value="1"/>
</dbReference>
<feature type="compositionally biased region" description="Low complexity" evidence="1">
    <location>
        <begin position="582"/>
        <end position="593"/>
    </location>
</feature>
<dbReference type="PANTHER" id="PTHR44329">
    <property type="entry name" value="SERINE/THREONINE-PROTEIN KINASE TNNI3K-RELATED"/>
    <property type="match status" value="1"/>
</dbReference>
<evidence type="ECO:0000259" key="2">
    <source>
        <dbReference type="PROSITE" id="PS50011"/>
    </source>
</evidence>
<dbReference type="GO" id="GO:0004674">
    <property type="term" value="F:protein serine/threonine kinase activity"/>
    <property type="evidence" value="ECO:0007669"/>
    <property type="project" value="TreeGrafter"/>
</dbReference>
<dbReference type="Proteomes" id="UP000612055">
    <property type="component" value="Unassembled WGS sequence"/>
</dbReference>
<dbReference type="EMBL" id="JAEHOE010000001">
    <property type="protein sequence ID" value="KAG2502014.1"/>
    <property type="molecule type" value="Genomic_DNA"/>
</dbReference>
<dbReference type="InterPro" id="IPR008271">
    <property type="entry name" value="Ser/Thr_kinase_AS"/>
</dbReference>
<dbReference type="InterPro" id="IPR001245">
    <property type="entry name" value="Ser-Thr/Tyr_kinase_cat_dom"/>
</dbReference>
<proteinExistence type="predicted"/>
<gene>
    <name evidence="3" type="ORF">HYH03_000509</name>
</gene>